<dbReference type="EMBL" id="UINC01005928">
    <property type="protein sequence ID" value="SVA24421.1"/>
    <property type="molecule type" value="Genomic_DNA"/>
</dbReference>
<accession>A0A381U9L9</accession>
<evidence type="ECO:0000259" key="1">
    <source>
        <dbReference type="Pfam" id="PF07987"/>
    </source>
</evidence>
<feature type="domain" description="YncI copper-binding" evidence="1">
    <location>
        <begin position="20"/>
        <end position="137"/>
    </location>
</feature>
<sequence length="213" mass="23819">MRLAVTALLFSLLGTMAEAHVTVVPHESTLGRSQVYTVRVPAEGGVTTSQTVLHIPEGVTVSRVRTQPGMQVDVRRENDRIVQITWTLDVHPGSYAEFQFIARNPEEGSEIVWKAQQVHPDGTSTDWVNPPENQRPASVTKLVAPEDAYSYFIRTYPLVDDPLIGDIRRIFAETHDGNPAGDADVRHILWRLLFERDLYPTLDEATADWYGAG</sequence>
<gene>
    <name evidence="2" type="ORF">METZ01_LOCUS77275</name>
</gene>
<dbReference type="AlphaFoldDB" id="A0A381U9L9"/>
<protein>
    <recommendedName>
        <fullName evidence="1">YncI copper-binding domain-containing protein</fullName>
    </recommendedName>
</protein>
<organism evidence="2">
    <name type="scientific">marine metagenome</name>
    <dbReference type="NCBI Taxonomy" id="408172"/>
    <lineage>
        <taxon>unclassified sequences</taxon>
        <taxon>metagenomes</taxon>
        <taxon>ecological metagenomes</taxon>
    </lineage>
</organism>
<name>A0A381U9L9_9ZZZZ</name>
<dbReference type="InterPro" id="IPR012533">
    <property type="entry name" value="YcnI-copper_dom"/>
</dbReference>
<dbReference type="Pfam" id="PF07987">
    <property type="entry name" value="DUF1775"/>
    <property type="match status" value="1"/>
</dbReference>
<reference evidence="2" key="1">
    <citation type="submission" date="2018-05" db="EMBL/GenBank/DDBJ databases">
        <authorList>
            <person name="Lanie J.A."/>
            <person name="Ng W.-L."/>
            <person name="Kazmierczak K.M."/>
            <person name="Andrzejewski T.M."/>
            <person name="Davidsen T.M."/>
            <person name="Wayne K.J."/>
            <person name="Tettelin H."/>
            <person name="Glass J.I."/>
            <person name="Rusch D."/>
            <person name="Podicherti R."/>
            <person name="Tsui H.-C.T."/>
            <person name="Winkler M.E."/>
        </authorList>
    </citation>
    <scope>NUCLEOTIDE SEQUENCE</scope>
</reference>
<evidence type="ECO:0000313" key="2">
    <source>
        <dbReference type="EMBL" id="SVA24421.1"/>
    </source>
</evidence>
<dbReference type="Gene3D" id="2.60.40.2230">
    <property type="entry name" value="Uncharacterised protein YcnI-like PF07987, DUF1775"/>
    <property type="match status" value="1"/>
</dbReference>
<proteinExistence type="predicted"/>
<dbReference type="InterPro" id="IPR038507">
    <property type="entry name" value="YcnI-like_sf"/>
</dbReference>